<keyword evidence="3" id="KW-1185">Reference proteome</keyword>
<name>A0ABS4KFW9_9FIRM</name>
<keyword evidence="1" id="KW-0812">Transmembrane</keyword>
<protein>
    <submittedName>
        <fullName evidence="2">Uncharacterized membrane protein YvlD (DUF360 family)</fullName>
    </submittedName>
</protein>
<feature type="transmembrane region" description="Helical" evidence="1">
    <location>
        <begin position="5"/>
        <end position="23"/>
    </location>
</feature>
<gene>
    <name evidence="2" type="ORF">J2Z71_001077</name>
</gene>
<sequence length="111" mass="11554">MIQLIIKILVSAIAISIAAFFSPMQVTNYSAAIMASIVIGVLDWAINKFLGIKASPAGRGTVGFITAAIIIYLTGRIVDGFSASIIGSLIGAFVIGIVDALIPGNKNVFKK</sequence>
<reference evidence="2 3" key="1">
    <citation type="submission" date="2021-03" db="EMBL/GenBank/DDBJ databases">
        <title>Genomic Encyclopedia of Type Strains, Phase IV (KMG-IV): sequencing the most valuable type-strain genomes for metagenomic binning, comparative biology and taxonomic classification.</title>
        <authorList>
            <person name="Goeker M."/>
        </authorList>
    </citation>
    <scope>NUCLEOTIDE SEQUENCE [LARGE SCALE GENOMIC DNA]</scope>
    <source>
        <strain evidence="2 3">DSM 27563</strain>
    </source>
</reference>
<keyword evidence="1" id="KW-0472">Membrane</keyword>
<accession>A0ABS4KFW9</accession>
<dbReference type="InterPro" id="IPR007165">
    <property type="entry name" value="Phage_holin_4_2"/>
</dbReference>
<dbReference type="PANTHER" id="PTHR37309:SF1">
    <property type="entry name" value="SLR0284 PROTEIN"/>
    <property type="match status" value="1"/>
</dbReference>
<dbReference type="RefSeq" id="WP_210060826.1">
    <property type="nucleotide sequence ID" value="NZ_JAGGLJ010000009.1"/>
</dbReference>
<proteinExistence type="predicted"/>
<keyword evidence="1" id="KW-1133">Transmembrane helix</keyword>
<organism evidence="2 3">
    <name type="scientific">Peptoniphilus stercorisuis</name>
    <dbReference type="NCBI Taxonomy" id="1436965"/>
    <lineage>
        <taxon>Bacteria</taxon>
        <taxon>Bacillati</taxon>
        <taxon>Bacillota</taxon>
        <taxon>Tissierellia</taxon>
        <taxon>Tissierellales</taxon>
        <taxon>Peptoniphilaceae</taxon>
        <taxon>Peptoniphilus</taxon>
    </lineage>
</organism>
<comment type="caution">
    <text evidence="2">The sequence shown here is derived from an EMBL/GenBank/DDBJ whole genome shotgun (WGS) entry which is preliminary data.</text>
</comment>
<evidence type="ECO:0000256" key="1">
    <source>
        <dbReference type="SAM" id="Phobius"/>
    </source>
</evidence>
<feature type="transmembrane region" description="Helical" evidence="1">
    <location>
        <begin position="29"/>
        <end position="46"/>
    </location>
</feature>
<dbReference type="EMBL" id="JAGGLJ010000009">
    <property type="protein sequence ID" value="MBP2025534.1"/>
    <property type="molecule type" value="Genomic_DNA"/>
</dbReference>
<evidence type="ECO:0000313" key="3">
    <source>
        <dbReference type="Proteomes" id="UP001519306"/>
    </source>
</evidence>
<dbReference type="PANTHER" id="PTHR37309">
    <property type="entry name" value="SLR0284 PROTEIN"/>
    <property type="match status" value="1"/>
</dbReference>
<feature type="transmembrane region" description="Helical" evidence="1">
    <location>
        <begin position="58"/>
        <end position="75"/>
    </location>
</feature>
<dbReference type="Pfam" id="PF04020">
    <property type="entry name" value="Phage_holin_4_2"/>
    <property type="match status" value="1"/>
</dbReference>
<dbReference type="Proteomes" id="UP001519306">
    <property type="component" value="Unassembled WGS sequence"/>
</dbReference>
<evidence type="ECO:0000313" key="2">
    <source>
        <dbReference type="EMBL" id="MBP2025534.1"/>
    </source>
</evidence>
<feature type="transmembrane region" description="Helical" evidence="1">
    <location>
        <begin position="81"/>
        <end position="102"/>
    </location>
</feature>